<feature type="domain" description="Beta-lactamase-like ARB-00930-like C-terminal" evidence="4">
    <location>
        <begin position="385"/>
        <end position="522"/>
    </location>
</feature>
<evidence type="ECO:0000256" key="2">
    <source>
        <dbReference type="SAM" id="MobiDB-lite"/>
    </source>
</evidence>
<name>A0A2T2P4T5_CORCC</name>
<dbReference type="InterPro" id="IPR012338">
    <property type="entry name" value="Beta-lactam/transpept-like"/>
</dbReference>
<dbReference type="Pfam" id="PF26335">
    <property type="entry name" value="ARB_00930_C"/>
    <property type="match status" value="1"/>
</dbReference>
<sequence length="523" mass="57159">MSPTPAPGYNLAPPKVTRESPKFSIPQSILDAPPFPLDSTTFAIKASIGETEIFSHEQVAPGHEINQSLFCTKMRIASVTKLFTALSILLSDDQIGWEDPITKHVHGLDEEVYGEVTISALASHTSGLGRFGYVGDLGFIPNFHPTQFGIPQIDNNLPGCDVMPGSRVATSSEVLDMFNNPAYHPHSPNSGPLYSNIAYNLLGKALENAHSKPFERIVKELILKPLGMAQSTFETPKNDGTAILPKPEDPWFAASFGNFNPTGGIWSTPNEMLLFMQSILHHKLLGPAKTRKWLQPRALLPSLHQLVGAPWEIFRPTDLDVAFERPIDVYTKAGGVAGYAGMGIIVPEYDIAITIHAAATKAAIAVQKLLPLVLSPLITYADTLARSQASSKYAGTYKDVNSNNHITLAVDGGPGVSIASFVMNGVPVLASLAALQGTTPENFTARLYPTDPDSISKHNETWRILLDQMEREEEMAEAHRASWNWGDPYRYVSQPLDTVTFEVKEDIASSIELLGWRVKLKRA</sequence>
<dbReference type="Gene3D" id="3.40.710.10">
    <property type="entry name" value="DD-peptidase/beta-lactamase superfamily"/>
    <property type="match status" value="1"/>
</dbReference>
<evidence type="ECO:0000259" key="3">
    <source>
        <dbReference type="Pfam" id="PF00144"/>
    </source>
</evidence>
<evidence type="ECO:0000313" key="5">
    <source>
        <dbReference type="EMBL" id="PSN72649.1"/>
    </source>
</evidence>
<feature type="region of interest" description="Disordered" evidence="2">
    <location>
        <begin position="1"/>
        <end position="20"/>
    </location>
</feature>
<dbReference type="InterPro" id="IPR058664">
    <property type="entry name" value="ARB_00930-like_C"/>
</dbReference>
<dbReference type="STRING" id="1448308.A0A2T2P4T5"/>
<evidence type="ECO:0000259" key="4">
    <source>
        <dbReference type="Pfam" id="PF26335"/>
    </source>
</evidence>
<dbReference type="InterPro" id="IPR051478">
    <property type="entry name" value="Beta-lactamase-like_AB/R"/>
</dbReference>
<dbReference type="PANTHER" id="PTHR22935">
    <property type="entry name" value="PENICILLIN-BINDING PROTEIN"/>
    <property type="match status" value="1"/>
</dbReference>
<dbReference type="EMBL" id="KZ678130">
    <property type="protein sequence ID" value="PSN72649.1"/>
    <property type="molecule type" value="Genomic_DNA"/>
</dbReference>
<dbReference type="InterPro" id="IPR001466">
    <property type="entry name" value="Beta-lactam-related"/>
</dbReference>
<proteinExistence type="inferred from homology"/>
<reference evidence="5 6" key="1">
    <citation type="journal article" date="2018" name="Front. Microbiol.">
        <title>Genome-Wide Analysis of Corynespora cassiicola Leaf Fall Disease Putative Effectors.</title>
        <authorList>
            <person name="Lopez D."/>
            <person name="Ribeiro S."/>
            <person name="Label P."/>
            <person name="Fumanal B."/>
            <person name="Venisse J.S."/>
            <person name="Kohler A."/>
            <person name="de Oliveira R.R."/>
            <person name="Labutti K."/>
            <person name="Lipzen A."/>
            <person name="Lail K."/>
            <person name="Bauer D."/>
            <person name="Ohm R.A."/>
            <person name="Barry K.W."/>
            <person name="Spatafora J."/>
            <person name="Grigoriev I.V."/>
            <person name="Martin F.M."/>
            <person name="Pujade-Renaud V."/>
        </authorList>
    </citation>
    <scope>NUCLEOTIDE SEQUENCE [LARGE SCALE GENOMIC DNA]</scope>
    <source>
        <strain evidence="5 6">Philippines</strain>
    </source>
</reference>
<dbReference type="Proteomes" id="UP000240883">
    <property type="component" value="Unassembled WGS sequence"/>
</dbReference>
<protein>
    <submittedName>
        <fullName evidence="5">Beta-lactamase/transpeptidase-like protein</fullName>
    </submittedName>
</protein>
<evidence type="ECO:0000256" key="1">
    <source>
        <dbReference type="ARBA" id="ARBA00038473"/>
    </source>
</evidence>
<feature type="domain" description="Beta-lactamase-related" evidence="3">
    <location>
        <begin position="72"/>
        <end position="358"/>
    </location>
</feature>
<dbReference type="AlphaFoldDB" id="A0A2T2P4T5"/>
<dbReference type="SUPFAM" id="SSF56601">
    <property type="entry name" value="beta-lactamase/transpeptidase-like"/>
    <property type="match status" value="1"/>
</dbReference>
<dbReference type="PANTHER" id="PTHR22935:SF95">
    <property type="entry name" value="BETA-LACTAMASE-LIKE 1-RELATED"/>
    <property type="match status" value="1"/>
</dbReference>
<dbReference type="Pfam" id="PF00144">
    <property type="entry name" value="Beta-lactamase"/>
    <property type="match status" value="1"/>
</dbReference>
<accession>A0A2T2P4T5</accession>
<comment type="similarity">
    <text evidence="1">Belongs to the beta-lactamase family.</text>
</comment>
<evidence type="ECO:0000313" key="6">
    <source>
        <dbReference type="Proteomes" id="UP000240883"/>
    </source>
</evidence>
<organism evidence="5 6">
    <name type="scientific">Corynespora cassiicola Philippines</name>
    <dbReference type="NCBI Taxonomy" id="1448308"/>
    <lineage>
        <taxon>Eukaryota</taxon>
        <taxon>Fungi</taxon>
        <taxon>Dikarya</taxon>
        <taxon>Ascomycota</taxon>
        <taxon>Pezizomycotina</taxon>
        <taxon>Dothideomycetes</taxon>
        <taxon>Pleosporomycetidae</taxon>
        <taxon>Pleosporales</taxon>
        <taxon>Corynesporascaceae</taxon>
        <taxon>Corynespora</taxon>
    </lineage>
</organism>
<gene>
    <name evidence="5" type="ORF">BS50DRAFT_673365</name>
</gene>
<keyword evidence="6" id="KW-1185">Reference proteome</keyword>
<dbReference type="OrthoDB" id="10250282at2759"/>